<protein>
    <recommendedName>
        <fullName evidence="2 7">GTPase Der</fullName>
    </recommendedName>
</protein>
<comment type="similarity">
    <text evidence="1 7">Belongs to the TRAFAC class TrmE-Era-EngA-EngB-Septin-like GTPase superfamily. EngA (Der) GTPase family.</text>
</comment>
<dbReference type="NCBIfam" id="TIGR03594">
    <property type="entry name" value="GTPase_EngA"/>
    <property type="match status" value="1"/>
</dbReference>
<dbReference type="GeneID" id="10509544"/>
<dbReference type="OrthoDB" id="8954335at2759"/>
<keyword evidence="10" id="KW-1185">Reference proteome</keyword>
<dbReference type="PIRSF" id="PIRSF006485">
    <property type="entry name" value="GTP-binding_EngA"/>
    <property type="match status" value="1"/>
</dbReference>
<dbReference type="InterPro" id="IPR015946">
    <property type="entry name" value="KH_dom-like_a/b"/>
</dbReference>
<gene>
    <name evidence="9" type="ORF">DICPUDRAFT_6420</name>
</gene>
<organism evidence="9 10">
    <name type="scientific">Dictyostelium purpureum</name>
    <name type="common">Slime mold</name>
    <dbReference type="NCBI Taxonomy" id="5786"/>
    <lineage>
        <taxon>Eukaryota</taxon>
        <taxon>Amoebozoa</taxon>
        <taxon>Evosea</taxon>
        <taxon>Eumycetozoa</taxon>
        <taxon>Dictyostelia</taxon>
        <taxon>Dictyosteliales</taxon>
        <taxon>Dictyosteliaceae</taxon>
        <taxon>Dictyostelium</taxon>
    </lineage>
</organism>
<dbReference type="Gene3D" id="3.30.300.20">
    <property type="match status" value="1"/>
</dbReference>
<dbReference type="NCBIfam" id="TIGR00231">
    <property type="entry name" value="small_GTP"/>
    <property type="match status" value="2"/>
</dbReference>
<dbReference type="InterPro" id="IPR005225">
    <property type="entry name" value="Small_GTP-bd"/>
</dbReference>
<dbReference type="OMA" id="MRTDKRT"/>
<evidence type="ECO:0000256" key="6">
    <source>
        <dbReference type="ARBA" id="ARBA00023134"/>
    </source>
</evidence>
<dbReference type="STRING" id="5786.F0Z887"/>
<dbReference type="HAMAP" id="MF_00195">
    <property type="entry name" value="GTPase_Der"/>
    <property type="match status" value="1"/>
</dbReference>
<dbReference type="PROSITE" id="PS51712">
    <property type="entry name" value="G_ENGA"/>
    <property type="match status" value="2"/>
</dbReference>
<dbReference type="Gene3D" id="3.40.50.300">
    <property type="entry name" value="P-loop containing nucleotide triphosphate hydrolases"/>
    <property type="match status" value="2"/>
</dbReference>
<dbReference type="PRINTS" id="PR00326">
    <property type="entry name" value="GTP1OBG"/>
</dbReference>
<proteinExistence type="inferred from homology"/>
<feature type="non-terminal residue" evidence="9">
    <location>
        <position position="1"/>
    </location>
</feature>
<dbReference type="InterPro" id="IPR006073">
    <property type="entry name" value="GTP-bd"/>
</dbReference>
<dbReference type="PANTHER" id="PTHR43834">
    <property type="entry name" value="GTPASE DER"/>
    <property type="match status" value="1"/>
</dbReference>
<dbReference type="InParanoid" id="F0Z887"/>
<dbReference type="InterPro" id="IPR027417">
    <property type="entry name" value="P-loop_NTPase"/>
</dbReference>
<evidence type="ECO:0000313" key="10">
    <source>
        <dbReference type="Proteomes" id="UP000001064"/>
    </source>
</evidence>
<feature type="non-terminal residue" evidence="9">
    <location>
        <position position="461"/>
    </location>
</feature>
<dbReference type="RefSeq" id="XP_003283602.1">
    <property type="nucleotide sequence ID" value="XM_003283554.1"/>
</dbReference>
<dbReference type="InterPro" id="IPR016484">
    <property type="entry name" value="GTPase_Der"/>
</dbReference>
<dbReference type="Proteomes" id="UP000001064">
    <property type="component" value="Unassembled WGS sequence"/>
</dbReference>
<evidence type="ECO:0000256" key="3">
    <source>
        <dbReference type="ARBA" id="ARBA00022517"/>
    </source>
</evidence>
<evidence type="ECO:0000256" key="4">
    <source>
        <dbReference type="ARBA" id="ARBA00022737"/>
    </source>
</evidence>
<dbReference type="CDD" id="cd01894">
    <property type="entry name" value="EngA1"/>
    <property type="match status" value="1"/>
</dbReference>
<keyword evidence="4 7" id="KW-0677">Repeat</keyword>
<keyword evidence="6 7" id="KW-0342">GTP-binding</keyword>
<dbReference type="GO" id="GO:0042254">
    <property type="term" value="P:ribosome biogenesis"/>
    <property type="evidence" value="ECO:0007669"/>
    <property type="project" value="UniProtKB-KW"/>
</dbReference>
<dbReference type="EMBL" id="GL870950">
    <property type="protein sequence ID" value="EGC39851.1"/>
    <property type="molecule type" value="Genomic_DNA"/>
</dbReference>
<dbReference type="SUPFAM" id="SSF52540">
    <property type="entry name" value="P-loop containing nucleoside triphosphate hydrolases"/>
    <property type="match status" value="2"/>
</dbReference>
<dbReference type="eggNOG" id="KOG1191">
    <property type="taxonomic scope" value="Eukaryota"/>
</dbReference>
<keyword evidence="5 7" id="KW-0547">Nucleotide-binding</keyword>
<dbReference type="InterPro" id="IPR032859">
    <property type="entry name" value="KH_dom-like"/>
</dbReference>
<dbReference type="VEuPathDB" id="AmoebaDB:DICPUDRAFT_6420"/>
<accession>F0Z887</accession>
<feature type="domain" description="EngA-type G" evidence="8">
    <location>
        <begin position="1"/>
        <end position="181"/>
    </location>
</feature>
<sequence length="461" mass="52604">PIIAIIGKPNVGKSTIFNRIIQGQRQALVEEIPGTTRDRYYGEAFLYGREFILVDTGGLIGEPKDEGEKDQFQQVIHSQAEIAIEESDAILFVLDYKSGITPIDKELARMLRKKKQSLNGKPIYIAVNKADNVVQRSEGFEDLKVQVTRLGFGEPMPFSALHGDGVHSMFETILSKFPYMDLSNERIEQELGPGPIRISIVGKPNAGKSSLLNKIIDEQRSIVSDIPGTTHDPVDCNFLWRDKHELCLVDTAGIRRRSTHKVGLEKSSVLWALKSIEKSHVVFLVIDATVGITDQDLKIASFIMENRKSCIILVNKWDLYLKNKKTREELSDQLFFHNFQKQNTTNFVPVLFTSAKTGFCVPTAIDLSIKVFFEREKKLKISQLLQIIKEATFKHKFPKKGKNSLKLKYAIQTKHFPPTFLFWVNNPEDVDPSIVRYLLKSIREFYPFVGTPIYIKFRRNK</sequence>
<dbReference type="KEGG" id="dpp:DICPUDRAFT_6420"/>
<dbReference type="AlphaFoldDB" id="F0Z887"/>
<evidence type="ECO:0000256" key="5">
    <source>
        <dbReference type="ARBA" id="ARBA00022741"/>
    </source>
</evidence>
<dbReference type="Pfam" id="PF01926">
    <property type="entry name" value="MMR_HSR1"/>
    <property type="match status" value="2"/>
</dbReference>
<dbReference type="GO" id="GO:0005525">
    <property type="term" value="F:GTP binding"/>
    <property type="evidence" value="ECO:0007669"/>
    <property type="project" value="UniProtKB-KW"/>
</dbReference>
<feature type="domain" description="EngA-type G" evidence="8">
    <location>
        <begin position="196"/>
        <end position="376"/>
    </location>
</feature>
<dbReference type="PANTHER" id="PTHR43834:SF6">
    <property type="entry name" value="GTPASE DER"/>
    <property type="match status" value="1"/>
</dbReference>
<reference evidence="10" key="1">
    <citation type="journal article" date="2011" name="Genome Biol.">
        <title>Comparative genomics of the social amoebae Dictyostelium discoideum and Dictyostelium purpureum.</title>
        <authorList>
            <consortium name="US DOE Joint Genome Institute (JGI-PGF)"/>
            <person name="Sucgang R."/>
            <person name="Kuo A."/>
            <person name="Tian X."/>
            <person name="Salerno W."/>
            <person name="Parikh A."/>
            <person name="Feasley C.L."/>
            <person name="Dalin E."/>
            <person name="Tu H."/>
            <person name="Huang E."/>
            <person name="Barry K."/>
            <person name="Lindquist E."/>
            <person name="Shapiro H."/>
            <person name="Bruce D."/>
            <person name="Schmutz J."/>
            <person name="Salamov A."/>
            <person name="Fey P."/>
            <person name="Gaudet P."/>
            <person name="Anjard C."/>
            <person name="Babu M.M."/>
            <person name="Basu S."/>
            <person name="Bushmanova Y."/>
            <person name="van der Wel H."/>
            <person name="Katoh-Kurasawa M."/>
            <person name="Dinh C."/>
            <person name="Coutinho P.M."/>
            <person name="Saito T."/>
            <person name="Elias M."/>
            <person name="Schaap P."/>
            <person name="Kay R.R."/>
            <person name="Henrissat B."/>
            <person name="Eichinger L."/>
            <person name="Rivero F."/>
            <person name="Putnam N.H."/>
            <person name="West C.M."/>
            <person name="Loomis W.F."/>
            <person name="Chisholm R.L."/>
            <person name="Shaulsky G."/>
            <person name="Strassmann J.E."/>
            <person name="Queller D.C."/>
            <person name="Kuspa A."/>
            <person name="Grigoriev I.V."/>
        </authorList>
    </citation>
    <scope>NUCLEOTIDE SEQUENCE [LARGE SCALE GENOMIC DNA]</scope>
    <source>
        <strain evidence="10">QSDP1</strain>
    </source>
</reference>
<evidence type="ECO:0000313" key="9">
    <source>
        <dbReference type="EMBL" id="EGC39851.1"/>
    </source>
</evidence>
<keyword evidence="3" id="KW-0690">Ribosome biogenesis</keyword>
<name>F0Z887_DICPU</name>
<evidence type="ECO:0000256" key="1">
    <source>
        <dbReference type="ARBA" id="ARBA00008279"/>
    </source>
</evidence>
<dbReference type="InterPro" id="IPR031166">
    <property type="entry name" value="G_ENGA"/>
</dbReference>
<dbReference type="CDD" id="cd01895">
    <property type="entry name" value="EngA2"/>
    <property type="match status" value="1"/>
</dbReference>
<evidence type="ECO:0000256" key="2">
    <source>
        <dbReference type="ARBA" id="ARBA00020953"/>
    </source>
</evidence>
<evidence type="ECO:0000259" key="8">
    <source>
        <dbReference type="PROSITE" id="PS51712"/>
    </source>
</evidence>
<dbReference type="Pfam" id="PF14714">
    <property type="entry name" value="KH_dom-like"/>
    <property type="match status" value="1"/>
</dbReference>
<dbReference type="FunCoup" id="F0Z887">
    <property type="interactions" value="3"/>
</dbReference>
<evidence type="ECO:0000256" key="7">
    <source>
        <dbReference type="RuleBase" id="RU004481"/>
    </source>
</evidence>
<comment type="function">
    <text evidence="7">GTPase that plays an essential role in the late steps of ribosome biogenesis.</text>
</comment>